<comment type="caution">
    <text evidence="1">The sequence shown here is derived from an EMBL/GenBank/DDBJ whole genome shotgun (WGS) entry which is preliminary data.</text>
</comment>
<accession>A0ABW5ZND2</accession>
<dbReference type="RefSeq" id="WP_204731019.1">
    <property type="nucleotide sequence ID" value="NZ_JAFBDK010000034.1"/>
</dbReference>
<evidence type="ECO:0000313" key="1">
    <source>
        <dbReference type="EMBL" id="MFD2913955.1"/>
    </source>
</evidence>
<sequence length="98" mass="11837">MRVTLDELEAMVLHEHLKEMFQRAYEDGVEEGKRISNLPQLLTNTDLRGIFQVTNATLHKITRRPDFPKFQYIQARYPRDPVLKWIEEHSTTFHKREW</sequence>
<dbReference type="EMBL" id="JBHUPG010000053">
    <property type="protein sequence ID" value="MFD2913955.1"/>
    <property type="molecule type" value="Genomic_DNA"/>
</dbReference>
<evidence type="ECO:0008006" key="3">
    <source>
        <dbReference type="Google" id="ProtNLM"/>
    </source>
</evidence>
<reference evidence="2" key="1">
    <citation type="journal article" date="2019" name="Int. J. Syst. Evol. Microbiol.">
        <title>The Global Catalogue of Microorganisms (GCM) 10K type strain sequencing project: providing services to taxonomists for standard genome sequencing and annotation.</title>
        <authorList>
            <consortium name="The Broad Institute Genomics Platform"/>
            <consortium name="The Broad Institute Genome Sequencing Center for Infectious Disease"/>
            <person name="Wu L."/>
            <person name="Ma J."/>
        </authorList>
    </citation>
    <scope>NUCLEOTIDE SEQUENCE [LARGE SCALE GENOMIC DNA]</scope>
    <source>
        <strain evidence="2">KCTC 13528</strain>
    </source>
</reference>
<organism evidence="1 2">
    <name type="scientific">Jeotgalibacillus terrae</name>
    <dbReference type="NCBI Taxonomy" id="587735"/>
    <lineage>
        <taxon>Bacteria</taxon>
        <taxon>Bacillati</taxon>
        <taxon>Bacillota</taxon>
        <taxon>Bacilli</taxon>
        <taxon>Bacillales</taxon>
        <taxon>Caryophanaceae</taxon>
        <taxon>Jeotgalibacillus</taxon>
    </lineage>
</organism>
<gene>
    <name evidence="1" type="ORF">ACFS5P_18850</name>
</gene>
<evidence type="ECO:0000313" key="2">
    <source>
        <dbReference type="Proteomes" id="UP001597561"/>
    </source>
</evidence>
<dbReference type="Proteomes" id="UP001597561">
    <property type="component" value="Unassembled WGS sequence"/>
</dbReference>
<protein>
    <recommendedName>
        <fullName evidence="3">DNA-binding protein</fullName>
    </recommendedName>
</protein>
<keyword evidence="2" id="KW-1185">Reference proteome</keyword>
<name>A0ABW5ZND2_9BACL</name>
<proteinExistence type="predicted"/>